<dbReference type="InterPro" id="IPR002110">
    <property type="entry name" value="Ankyrin_rpt"/>
</dbReference>
<dbReference type="InterPro" id="IPR036770">
    <property type="entry name" value="Ankyrin_rpt-contain_sf"/>
</dbReference>
<dbReference type="PROSITE" id="PS50297">
    <property type="entry name" value="ANK_REP_REGION"/>
    <property type="match status" value="5"/>
</dbReference>
<evidence type="ECO:0000259" key="5">
    <source>
        <dbReference type="PROSITE" id="PS50011"/>
    </source>
</evidence>
<proteinExistence type="predicted"/>
<dbReference type="PROSITE" id="PS50088">
    <property type="entry name" value="ANK_REPEAT"/>
    <property type="match status" value="6"/>
</dbReference>
<feature type="repeat" description="ANK" evidence="3">
    <location>
        <begin position="272"/>
        <end position="304"/>
    </location>
</feature>
<dbReference type="PANTHER" id="PTHR24198:SF165">
    <property type="entry name" value="ANKYRIN REPEAT-CONTAINING PROTEIN-RELATED"/>
    <property type="match status" value="1"/>
</dbReference>
<evidence type="ECO:0000256" key="4">
    <source>
        <dbReference type="SAM" id="MobiDB-lite"/>
    </source>
</evidence>
<keyword evidence="7" id="KW-1185">Reference proteome</keyword>
<organism evidence="6 7">
    <name type="scientific">Thraustotheca clavata</name>
    <dbReference type="NCBI Taxonomy" id="74557"/>
    <lineage>
        <taxon>Eukaryota</taxon>
        <taxon>Sar</taxon>
        <taxon>Stramenopiles</taxon>
        <taxon>Oomycota</taxon>
        <taxon>Saprolegniomycetes</taxon>
        <taxon>Saprolegniales</taxon>
        <taxon>Achlyaceae</taxon>
        <taxon>Thraustotheca</taxon>
    </lineage>
</organism>
<dbReference type="SUPFAM" id="SSF48403">
    <property type="entry name" value="Ankyrin repeat"/>
    <property type="match status" value="1"/>
</dbReference>
<dbReference type="Pfam" id="PF12796">
    <property type="entry name" value="Ank_2"/>
    <property type="match status" value="2"/>
</dbReference>
<dbReference type="Gene3D" id="1.25.40.20">
    <property type="entry name" value="Ankyrin repeat-containing domain"/>
    <property type="match status" value="3"/>
</dbReference>
<keyword evidence="1" id="KW-0677">Repeat</keyword>
<feature type="repeat" description="ANK" evidence="3">
    <location>
        <begin position="205"/>
        <end position="237"/>
    </location>
</feature>
<sequence>MVLGDLRNYLVTPSPDQFTWDQKYKCIMNIVRGLIYLHTYKVPIIHRDLKSRYVLMDTNNGTKVTDFGTSRVADGECRLAQAAAEGDKESVLALLAKGVSPNATKYAYSALYNACWSNSSDIIDLLLAAGADVNYGGWSNEAPLNVAIGKGHVNIVKKLLDANASIAYNGVGLPPIISAVATQNCKMLESLLETKADVNLYDERHNLSPLFLAASLGNTEIVQVLLNAKANVNQTCGYACKSPLLAAAAGGCTEIVNMLLRQNADVNLSTKDGMSPIYVASFYGHTEIVKTLIHANANVDKVDQNGETALFQAVLNGHSDIVELLLAAGADYHLNNKKGVSLLSTAVKAGHESIIARLLAEDISIDISKNGPLAIAVESGNQDIILMICLEIAARARAEVTIDDEDSDYSESDGSWTSSQEEI</sequence>
<dbReference type="GO" id="GO:0004672">
    <property type="term" value="F:protein kinase activity"/>
    <property type="evidence" value="ECO:0007669"/>
    <property type="project" value="InterPro"/>
</dbReference>
<dbReference type="SMART" id="SM00248">
    <property type="entry name" value="ANK"/>
    <property type="match status" value="10"/>
</dbReference>
<dbReference type="EMBL" id="JNBS01002027">
    <property type="protein sequence ID" value="OQR95812.1"/>
    <property type="molecule type" value="Genomic_DNA"/>
</dbReference>
<dbReference type="GO" id="GO:0005524">
    <property type="term" value="F:ATP binding"/>
    <property type="evidence" value="ECO:0007669"/>
    <property type="project" value="InterPro"/>
</dbReference>
<dbReference type="Proteomes" id="UP000243217">
    <property type="component" value="Unassembled WGS sequence"/>
</dbReference>
<evidence type="ECO:0000256" key="1">
    <source>
        <dbReference type="ARBA" id="ARBA00022737"/>
    </source>
</evidence>
<evidence type="ECO:0000256" key="3">
    <source>
        <dbReference type="PROSITE-ProRule" id="PRU00023"/>
    </source>
</evidence>
<dbReference type="PROSITE" id="PS50011">
    <property type="entry name" value="PROTEIN_KINASE_DOM"/>
    <property type="match status" value="1"/>
</dbReference>
<feature type="repeat" description="ANK" evidence="3">
    <location>
        <begin position="139"/>
        <end position="171"/>
    </location>
</feature>
<dbReference type="Pfam" id="PF00023">
    <property type="entry name" value="Ank"/>
    <property type="match status" value="1"/>
</dbReference>
<reference evidence="6 7" key="1">
    <citation type="journal article" date="2014" name="Genome Biol. Evol.">
        <title>The secreted proteins of Achlya hypogyna and Thraustotheca clavata identify the ancestral oomycete secretome and reveal gene acquisitions by horizontal gene transfer.</title>
        <authorList>
            <person name="Misner I."/>
            <person name="Blouin N."/>
            <person name="Leonard G."/>
            <person name="Richards T.A."/>
            <person name="Lane C.E."/>
        </authorList>
    </citation>
    <scope>NUCLEOTIDE SEQUENCE [LARGE SCALE GENOMIC DNA]</scope>
    <source>
        <strain evidence="6 7">ATCC 34112</strain>
    </source>
</reference>
<feature type="domain" description="Protein kinase" evidence="5">
    <location>
        <begin position="1"/>
        <end position="211"/>
    </location>
</feature>
<dbReference type="AlphaFoldDB" id="A0A1V9ZCY2"/>
<dbReference type="PRINTS" id="PR01415">
    <property type="entry name" value="ANKYRIN"/>
</dbReference>
<comment type="caution">
    <text evidence="6">The sequence shown here is derived from an EMBL/GenBank/DDBJ whole genome shotgun (WGS) entry which is preliminary data.</text>
</comment>
<feature type="repeat" description="ANK" evidence="3">
    <location>
        <begin position="106"/>
        <end position="134"/>
    </location>
</feature>
<gene>
    <name evidence="6" type="ORF">THRCLA_07550</name>
</gene>
<dbReference type="Gene3D" id="1.10.510.10">
    <property type="entry name" value="Transferase(Phosphotransferase) domain 1"/>
    <property type="match status" value="1"/>
</dbReference>
<evidence type="ECO:0000256" key="2">
    <source>
        <dbReference type="ARBA" id="ARBA00023043"/>
    </source>
</evidence>
<dbReference type="InterPro" id="IPR011009">
    <property type="entry name" value="Kinase-like_dom_sf"/>
</dbReference>
<keyword evidence="2 3" id="KW-0040">ANK repeat</keyword>
<feature type="repeat" description="ANK" evidence="3">
    <location>
        <begin position="239"/>
        <end position="271"/>
    </location>
</feature>
<feature type="repeat" description="ANK" evidence="3">
    <location>
        <begin position="305"/>
        <end position="337"/>
    </location>
</feature>
<dbReference type="OrthoDB" id="188462at2759"/>
<accession>A0A1V9ZCY2</accession>
<dbReference type="SUPFAM" id="SSF56112">
    <property type="entry name" value="Protein kinase-like (PK-like)"/>
    <property type="match status" value="1"/>
</dbReference>
<feature type="region of interest" description="Disordered" evidence="4">
    <location>
        <begin position="403"/>
        <end position="423"/>
    </location>
</feature>
<evidence type="ECO:0000313" key="7">
    <source>
        <dbReference type="Proteomes" id="UP000243217"/>
    </source>
</evidence>
<name>A0A1V9ZCY2_9STRA</name>
<protein>
    <submittedName>
        <fullName evidence="6">Ankyrin-1-like</fullName>
    </submittedName>
</protein>
<evidence type="ECO:0000313" key="6">
    <source>
        <dbReference type="EMBL" id="OQR95812.1"/>
    </source>
</evidence>
<dbReference type="InterPro" id="IPR000719">
    <property type="entry name" value="Prot_kinase_dom"/>
</dbReference>
<dbReference type="Pfam" id="PF07714">
    <property type="entry name" value="PK_Tyr_Ser-Thr"/>
    <property type="match status" value="1"/>
</dbReference>
<dbReference type="PANTHER" id="PTHR24198">
    <property type="entry name" value="ANKYRIN REPEAT AND PROTEIN KINASE DOMAIN-CONTAINING PROTEIN"/>
    <property type="match status" value="1"/>
</dbReference>
<dbReference type="InterPro" id="IPR001245">
    <property type="entry name" value="Ser-Thr/Tyr_kinase_cat_dom"/>
</dbReference>
<dbReference type="STRING" id="74557.A0A1V9ZCY2"/>